<gene>
    <name evidence="1" type="ORF">HMPREF1348_01960</name>
</gene>
<proteinExistence type="predicted"/>
<dbReference type="HOGENOM" id="CLU_086982_0_0_9"/>
<name>J7CU14_ENTFC</name>
<dbReference type="RefSeq" id="WP_002336125.1">
    <property type="nucleotide sequence ID" value="NZ_JH813177.1"/>
</dbReference>
<evidence type="ECO:0000313" key="2">
    <source>
        <dbReference type="Proteomes" id="UP000006403"/>
    </source>
</evidence>
<protein>
    <submittedName>
        <fullName evidence="1">Uncharacterized protein</fullName>
    </submittedName>
</protein>
<dbReference type="Proteomes" id="UP000006403">
    <property type="component" value="Unassembled WGS sequence"/>
</dbReference>
<sequence length="205" mass="24207">MNINEIWQSEDEEIWKKALTEAMVETGRDNCIETKLSRINIDYVSQLEVEDFYDFLYDSYFVWKYTAKNRLATSRSYFEKHKNNLSELSKIQKEIFSFELPNTKLGLMYATQINGLGVAGASGLLALLFPSYFGTVDEMVVRALLKTEEFKTDEKIKQMNPQNLKIEDAVYLIDIYRKKANHLNKIFKTYSWTPRNIDVILWYFR</sequence>
<reference evidence="1 2" key="1">
    <citation type="submission" date="2012-04" db="EMBL/GenBank/DDBJ databases">
        <authorList>
            <person name="Weinstock G."/>
            <person name="Sodergren E."/>
            <person name="Lobos E.A."/>
            <person name="Fulton L."/>
            <person name="Fulton R."/>
            <person name="Courtney L."/>
            <person name="Fronick C."/>
            <person name="O'Laughlin M."/>
            <person name="Godfrey J."/>
            <person name="Wilson R.M."/>
            <person name="Miner T."/>
            <person name="Farmer C."/>
            <person name="Delehaunty K."/>
            <person name="Cordes M."/>
            <person name="Minx P."/>
            <person name="Tomlinson C."/>
            <person name="Chen J."/>
            <person name="Wollam A."/>
            <person name="Pepin K.H."/>
            <person name="Bhonagiri V."/>
            <person name="Zhang X."/>
            <person name="Suruliraj S."/>
            <person name="Warren W."/>
            <person name="Mitreva M."/>
            <person name="Mardis E.R."/>
            <person name="Wilson R.K."/>
        </authorList>
    </citation>
    <scope>NUCLEOTIDE SEQUENCE [LARGE SCALE GENOMIC DNA]</scope>
    <source>
        <strain evidence="1 2">505</strain>
    </source>
</reference>
<accession>J7CU14</accession>
<dbReference type="PATRIC" id="fig|1134806.3.peg.1874"/>
<dbReference type="AlphaFoldDB" id="J7CU14"/>
<evidence type="ECO:0000313" key="1">
    <source>
        <dbReference type="EMBL" id="EJY44485.1"/>
    </source>
</evidence>
<comment type="caution">
    <text evidence="1">The sequence shown here is derived from an EMBL/GenBank/DDBJ whole genome shotgun (WGS) entry which is preliminary data.</text>
</comment>
<dbReference type="EMBL" id="AMBL01000066">
    <property type="protein sequence ID" value="EJY44485.1"/>
    <property type="molecule type" value="Genomic_DNA"/>
</dbReference>
<organism evidence="1 2">
    <name type="scientific">Enterococcus faecium 505</name>
    <dbReference type="NCBI Taxonomy" id="1134806"/>
    <lineage>
        <taxon>Bacteria</taxon>
        <taxon>Bacillati</taxon>
        <taxon>Bacillota</taxon>
        <taxon>Bacilli</taxon>
        <taxon>Lactobacillales</taxon>
        <taxon>Enterococcaceae</taxon>
        <taxon>Enterococcus</taxon>
    </lineage>
</organism>